<proteinExistence type="predicted"/>
<evidence type="ECO:0000313" key="2">
    <source>
        <dbReference type="EMBL" id="EAR80644.2"/>
    </source>
</evidence>
<dbReference type="Pfam" id="PF02010">
    <property type="entry name" value="REJ"/>
    <property type="match status" value="1"/>
</dbReference>
<gene>
    <name evidence="2" type="ORF">TTHERM_02528180</name>
</gene>
<accession>Q224C8</accession>
<dbReference type="Proteomes" id="UP000009168">
    <property type="component" value="Unassembled WGS sequence"/>
</dbReference>
<dbReference type="EMBL" id="GG663189">
    <property type="protein sequence ID" value="EAR80644.2"/>
    <property type="molecule type" value="Genomic_DNA"/>
</dbReference>
<organism evidence="2 3">
    <name type="scientific">Tetrahymena thermophila (strain SB210)</name>
    <dbReference type="NCBI Taxonomy" id="312017"/>
    <lineage>
        <taxon>Eukaryota</taxon>
        <taxon>Sar</taxon>
        <taxon>Alveolata</taxon>
        <taxon>Ciliophora</taxon>
        <taxon>Intramacronucleata</taxon>
        <taxon>Oligohymenophorea</taxon>
        <taxon>Hymenostomatida</taxon>
        <taxon>Tetrahymenina</taxon>
        <taxon>Tetrahymenidae</taxon>
        <taxon>Tetrahymena</taxon>
    </lineage>
</organism>
<evidence type="ECO:0000259" key="1">
    <source>
        <dbReference type="Pfam" id="PF02010"/>
    </source>
</evidence>
<dbReference type="RefSeq" id="XP_001028307.2">
    <property type="nucleotide sequence ID" value="XM_001028307.2"/>
</dbReference>
<dbReference type="OrthoDB" id="321553at2759"/>
<dbReference type="AlphaFoldDB" id="Q224C8"/>
<name>Q224C8_TETTS</name>
<dbReference type="KEGG" id="tet:TTHERM_02528180"/>
<dbReference type="InterPro" id="IPR002859">
    <property type="entry name" value="PKD/REJ-like"/>
</dbReference>
<reference evidence="3" key="1">
    <citation type="journal article" date="2006" name="PLoS Biol.">
        <title>Macronuclear genome sequence of the ciliate Tetrahymena thermophila, a model eukaryote.</title>
        <authorList>
            <person name="Eisen J.A."/>
            <person name="Coyne R.S."/>
            <person name="Wu M."/>
            <person name="Wu D."/>
            <person name="Thiagarajan M."/>
            <person name="Wortman J.R."/>
            <person name="Badger J.H."/>
            <person name="Ren Q."/>
            <person name="Amedeo P."/>
            <person name="Jones K.M."/>
            <person name="Tallon L.J."/>
            <person name="Delcher A.L."/>
            <person name="Salzberg S.L."/>
            <person name="Silva J.C."/>
            <person name="Haas B.J."/>
            <person name="Majoros W.H."/>
            <person name="Farzad M."/>
            <person name="Carlton J.M."/>
            <person name="Smith R.K. Jr."/>
            <person name="Garg J."/>
            <person name="Pearlman R.E."/>
            <person name="Karrer K.M."/>
            <person name="Sun L."/>
            <person name="Manning G."/>
            <person name="Elde N.C."/>
            <person name="Turkewitz A.P."/>
            <person name="Asai D.J."/>
            <person name="Wilkes D.E."/>
            <person name="Wang Y."/>
            <person name="Cai H."/>
            <person name="Collins K."/>
            <person name="Stewart B.A."/>
            <person name="Lee S.R."/>
            <person name="Wilamowska K."/>
            <person name="Weinberg Z."/>
            <person name="Ruzzo W.L."/>
            <person name="Wloga D."/>
            <person name="Gaertig J."/>
            <person name="Frankel J."/>
            <person name="Tsao C.-C."/>
            <person name="Gorovsky M.A."/>
            <person name="Keeling P.J."/>
            <person name="Waller R.F."/>
            <person name="Patron N.J."/>
            <person name="Cherry J.M."/>
            <person name="Stover N.A."/>
            <person name="Krieger C.J."/>
            <person name="del Toro C."/>
            <person name="Ryder H.F."/>
            <person name="Williamson S.C."/>
            <person name="Barbeau R.A."/>
            <person name="Hamilton E.P."/>
            <person name="Orias E."/>
        </authorList>
    </citation>
    <scope>NUCLEOTIDE SEQUENCE [LARGE SCALE GENOMIC DNA]</scope>
    <source>
        <strain evidence="3">SB210</strain>
    </source>
</reference>
<keyword evidence="3" id="KW-1185">Reference proteome</keyword>
<sequence>MPSLSVTNFNINLAPSNCVLSVTPSSGQALTTQFTIQFNGCVALNNPITYQLFYYNQTSDALKEIQIPQNILRRQLQDQSLQSKIITNLPSGNIVIMGQAMDSYLAVFNTTIQVNVSPFQGDEQTLLSLIGSALSQQNIKVNQMLINLCIIGEEITKNTALYNLDSINFRNCSSSSSFHKQQLSNLKLQSP</sequence>
<dbReference type="GeneID" id="7901697"/>
<protein>
    <submittedName>
        <fullName evidence="2">REJ domain protein</fullName>
    </submittedName>
</protein>
<dbReference type="InParanoid" id="Q224C8"/>
<dbReference type="HOGENOM" id="CLU_1323250_0_0_1"/>
<feature type="domain" description="PKD/REJ-like" evidence="1">
    <location>
        <begin position="7"/>
        <end position="133"/>
    </location>
</feature>
<evidence type="ECO:0000313" key="3">
    <source>
        <dbReference type="Proteomes" id="UP000009168"/>
    </source>
</evidence>